<evidence type="ECO:0000313" key="1">
    <source>
        <dbReference type="EMBL" id="SGY50636.1"/>
    </source>
</evidence>
<dbReference type="EMBL" id="FQNC01000043">
    <property type="protein sequence ID" value="SGY50636.1"/>
    <property type="molecule type" value="Genomic_DNA"/>
</dbReference>
<dbReference type="Proteomes" id="UP000249464">
    <property type="component" value="Unassembled WGS sequence"/>
</dbReference>
<name>A0A2X0M7X1_9BASI</name>
<gene>
    <name evidence="1" type="primary">BQ5605_C001g00909</name>
    <name evidence="1" type="ORF">BQ5605_C001G00909</name>
</gene>
<dbReference type="AlphaFoldDB" id="A0A2X0M7X1"/>
<keyword evidence="2" id="KW-1185">Reference proteome</keyword>
<proteinExistence type="predicted"/>
<protein>
    <submittedName>
        <fullName evidence="1">BQ5605_C001g00909 protein</fullName>
    </submittedName>
</protein>
<organism evidence="1 2">
    <name type="scientific">Microbotryum silenes-dioicae</name>
    <dbReference type="NCBI Taxonomy" id="796604"/>
    <lineage>
        <taxon>Eukaryota</taxon>
        <taxon>Fungi</taxon>
        <taxon>Dikarya</taxon>
        <taxon>Basidiomycota</taxon>
        <taxon>Pucciniomycotina</taxon>
        <taxon>Microbotryomycetes</taxon>
        <taxon>Microbotryales</taxon>
        <taxon>Microbotryaceae</taxon>
        <taxon>Microbotryum</taxon>
    </lineage>
</organism>
<sequence length="139" mass="15742">MQCQFATPVQATATSTLHCIRRPTPGRPTTSGRRWRLLPSILDGQGIWRSKILLYDQSETFAAEYNKSGRTRIEWSTKIADLVRIAITPGNSDRFQESWGPEYHQKSGFEVHLQGVWAGPRTSHLPAPHRNSFAAHLVF</sequence>
<reference evidence="1 2" key="1">
    <citation type="submission" date="2016-11" db="EMBL/GenBank/DDBJ databases">
        <authorList>
            <person name="Jaros S."/>
            <person name="Januszkiewicz K."/>
            <person name="Wedrychowicz H."/>
        </authorList>
    </citation>
    <scope>NUCLEOTIDE SEQUENCE [LARGE SCALE GENOMIC DNA]</scope>
</reference>
<evidence type="ECO:0000313" key="2">
    <source>
        <dbReference type="Proteomes" id="UP000249464"/>
    </source>
</evidence>
<accession>A0A2X0M7X1</accession>